<keyword evidence="2" id="KW-0732">Signal</keyword>
<evidence type="ECO:0000313" key="4">
    <source>
        <dbReference type="Proteomes" id="UP000192257"/>
    </source>
</evidence>
<keyword evidence="4" id="KW-1185">Reference proteome</keyword>
<comment type="caution">
    <text evidence="3">The sequence shown here is derived from an EMBL/GenBank/DDBJ whole genome shotgun (WGS) entry which is preliminary data.</text>
</comment>
<sequence length="445" mass="50033">MTTMFVQLRRVVYLLVLLQCCACVARAEGAQPSAGCPEKIKESLTEAKQDIDKVLKGPKVEGFKSPETVLEEGKDLLSLWKREAEACEKGSIVTRNALEKTEAILKGLRGDVTEGSVPGVKKLECNGAEVQGFMKGYAQMMKEYNDAISISRNLTARVEATRHLSKTYYENLLNVHGRYKQGFDWYNDTIQHEKNRGCLTDKERKKEFDEISAQYNKFETVRLGLLNLTGKSKACEINTTVFPGEKIGEMLEGIKGICPDVAVKKADAETKPPEINATEYVDASRIVVNESKRNATVGDRKRVKPSVLEEFKGKMKAERPIRIAAEEKAKKEAVERAEAARRAEEERRRIEEENTRRAREEEDTRRKRDEEEKAKQAMAQKAKEEEAKRVSAEKAKQAAEKAREEEAKRAAEKAKKKKDDSSSPAMLHGSLLLLLLCVMGCTLVC</sequence>
<feature type="region of interest" description="Disordered" evidence="1">
    <location>
        <begin position="340"/>
        <end position="425"/>
    </location>
</feature>
<protein>
    <submittedName>
        <fullName evidence="3">Uncharacterized protein</fullName>
    </submittedName>
</protein>
<feature type="signal peptide" evidence="2">
    <location>
        <begin position="1"/>
        <end position="29"/>
    </location>
</feature>
<gene>
    <name evidence="3" type="ORF">TM35_000062880</name>
</gene>
<dbReference type="EMBL" id="NBCO01000006">
    <property type="protein sequence ID" value="ORC91283.1"/>
    <property type="molecule type" value="Genomic_DNA"/>
</dbReference>
<reference evidence="3 4" key="1">
    <citation type="submission" date="2017-03" db="EMBL/GenBank/DDBJ databases">
        <title>An alternative strategy for trypanosome survival in the mammalian bloodstream revealed through genome and transcriptome analysis of the ubiquitous bovine parasite Trypanosoma (Megatrypanum) theileri.</title>
        <authorList>
            <person name="Kelly S."/>
            <person name="Ivens A."/>
            <person name="Mott A."/>
            <person name="O'Neill E."/>
            <person name="Emms D."/>
            <person name="Macleod O."/>
            <person name="Voorheis P."/>
            <person name="Matthews J."/>
            <person name="Matthews K."/>
            <person name="Carrington M."/>
        </authorList>
    </citation>
    <scope>NUCLEOTIDE SEQUENCE [LARGE SCALE GENOMIC DNA]</scope>
    <source>
        <strain evidence="3">Edinburgh</strain>
    </source>
</reference>
<evidence type="ECO:0000256" key="1">
    <source>
        <dbReference type="SAM" id="MobiDB-lite"/>
    </source>
</evidence>
<accession>A0A1X0P3M0</accession>
<evidence type="ECO:0000313" key="3">
    <source>
        <dbReference type="EMBL" id="ORC91283.1"/>
    </source>
</evidence>
<feature type="compositionally biased region" description="Basic and acidic residues" evidence="1">
    <location>
        <begin position="340"/>
        <end position="421"/>
    </location>
</feature>
<feature type="chain" id="PRO_5012145598" evidence="2">
    <location>
        <begin position="30"/>
        <end position="445"/>
    </location>
</feature>
<proteinExistence type="predicted"/>
<organism evidence="3 4">
    <name type="scientific">Trypanosoma theileri</name>
    <dbReference type="NCBI Taxonomy" id="67003"/>
    <lineage>
        <taxon>Eukaryota</taxon>
        <taxon>Discoba</taxon>
        <taxon>Euglenozoa</taxon>
        <taxon>Kinetoplastea</taxon>
        <taxon>Metakinetoplastina</taxon>
        <taxon>Trypanosomatida</taxon>
        <taxon>Trypanosomatidae</taxon>
        <taxon>Trypanosoma</taxon>
    </lineage>
</organism>
<dbReference type="RefSeq" id="XP_028885349.1">
    <property type="nucleotide sequence ID" value="XM_029023325.1"/>
</dbReference>
<dbReference type="VEuPathDB" id="TriTrypDB:TM35_000062880"/>
<dbReference type="Proteomes" id="UP000192257">
    <property type="component" value="Unassembled WGS sequence"/>
</dbReference>
<dbReference type="AlphaFoldDB" id="A0A1X0P3M0"/>
<name>A0A1X0P3M0_9TRYP</name>
<dbReference type="GeneID" id="39983105"/>
<evidence type="ECO:0000256" key="2">
    <source>
        <dbReference type="SAM" id="SignalP"/>
    </source>
</evidence>